<dbReference type="EMBL" id="JAWJAY010000001">
    <property type="protein sequence ID" value="MDV2885369.1"/>
    <property type="molecule type" value="Genomic_DNA"/>
</dbReference>
<comment type="caution">
    <text evidence="10">The sequence shown here is derived from an EMBL/GenBank/DDBJ whole genome shotgun (WGS) entry which is preliminary data.</text>
</comment>
<comment type="similarity">
    <text evidence="8">Belongs to the FtsQ/DivIB family. DivIB subfamily.</text>
</comment>
<dbReference type="Gene3D" id="3.10.20.310">
    <property type="entry name" value="membrane protein fhac"/>
    <property type="match status" value="1"/>
</dbReference>
<dbReference type="GO" id="GO:0043093">
    <property type="term" value="P:FtsZ-dependent cytokinesis"/>
    <property type="evidence" value="ECO:0007669"/>
    <property type="project" value="UniProtKB-UniRule"/>
</dbReference>
<evidence type="ECO:0000256" key="5">
    <source>
        <dbReference type="ARBA" id="ARBA00022989"/>
    </source>
</evidence>
<dbReference type="RefSeq" id="WP_022628248.1">
    <property type="nucleotide sequence ID" value="NZ_CP144224.1"/>
</dbReference>
<comment type="function">
    <text evidence="8">Cell division protein that may be involved in stabilizing or promoting the assembly of the division complex.</text>
</comment>
<evidence type="ECO:0000256" key="6">
    <source>
        <dbReference type="ARBA" id="ARBA00023136"/>
    </source>
</evidence>
<comment type="subcellular location">
    <subcellularLocation>
        <location evidence="8">Cell membrane</location>
        <topology evidence="8">Single-pass type II membrane protein</topology>
    </subcellularLocation>
    <subcellularLocation>
        <location evidence="1">Membrane</location>
    </subcellularLocation>
    <text evidence="8">Localizes to the division septum.</text>
</comment>
<keyword evidence="3 8" id="KW-0132">Cell division</keyword>
<dbReference type="GO" id="GO:0005886">
    <property type="term" value="C:plasma membrane"/>
    <property type="evidence" value="ECO:0007669"/>
    <property type="project" value="UniProtKB-SubCell"/>
</dbReference>
<gene>
    <name evidence="8" type="primary">divIB</name>
    <name evidence="10" type="ORF">RYX45_09245</name>
</gene>
<evidence type="ECO:0000256" key="2">
    <source>
        <dbReference type="ARBA" id="ARBA00022475"/>
    </source>
</evidence>
<dbReference type="Proteomes" id="UP001285636">
    <property type="component" value="Unassembled WGS sequence"/>
</dbReference>
<proteinExistence type="inferred from homology"/>
<dbReference type="InterPro" id="IPR026580">
    <property type="entry name" value="DivIB"/>
</dbReference>
<keyword evidence="4 8" id="KW-0812">Transmembrane</keyword>
<feature type="transmembrane region" description="Helical" evidence="8">
    <location>
        <begin position="28"/>
        <end position="45"/>
    </location>
</feature>
<evidence type="ECO:0000256" key="3">
    <source>
        <dbReference type="ARBA" id="ARBA00022618"/>
    </source>
</evidence>
<dbReference type="AlphaFoldDB" id="A0AAJ2NN20"/>
<dbReference type="Pfam" id="PF08478">
    <property type="entry name" value="POTRA_1"/>
    <property type="match status" value="1"/>
</dbReference>
<evidence type="ECO:0000256" key="8">
    <source>
        <dbReference type="HAMAP-Rule" id="MF_00912"/>
    </source>
</evidence>
<keyword evidence="7 8" id="KW-0131">Cell cycle</keyword>
<dbReference type="InterPro" id="IPR005548">
    <property type="entry name" value="Cell_div_FtsQ/DivIB_C"/>
</dbReference>
<keyword evidence="2 8" id="KW-1003">Cell membrane</keyword>
<evidence type="ECO:0000256" key="4">
    <source>
        <dbReference type="ARBA" id="ARBA00022692"/>
    </source>
</evidence>
<keyword evidence="5 8" id="KW-1133">Transmembrane helix</keyword>
<dbReference type="GO" id="GO:0032153">
    <property type="term" value="C:cell division site"/>
    <property type="evidence" value="ECO:0007669"/>
    <property type="project" value="UniProtKB-UniRule"/>
</dbReference>
<evidence type="ECO:0000256" key="7">
    <source>
        <dbReference type="ARBA" id="ARBA00023306"/>
    </source>
</evidence>
<dbReference type="HAMAP" id="MF_00912">
    <property type="entry name" value="DivIB"/>
    <property type="match status" value="1"/>
</dbReference>
<dbReference type="PANTHER" id="PTHR37820:SF1">
    <property type="entry name" value="CELL DIVISION PROTEIN FTSQ"/>
    <property type="match status" value="1"/>
</dbReference>
<dbReference type="PANTHER" id="PTHR37820">
    <property type="entry name" value="CELL DIVISION PROTEIN DIVIB"/>
    <property type="match status" value="1"/>
</dbReference>
<dbReference type="Pfam" id="PF03799">
    <property type="entry name" value="FtsQ_DivIB_C"/>
    <property type="match status" value="1"/>
</dbReference>
<organism evidence="10 11">
    <name type="scientific">Alkalihalophilus pseudofirmus</name>
    <name type="common">Bacillus pseudofirmus</name>
    <dbReference type="NCBI Taxonomy" id="79885"/>
    <lineage>
        <taxon>Bacteria</taxon>
        <taxon>Bacillati</taxon>
        <taxon>Bacillota</taxon>
        <taxon>Bacilli</taxon>
        <taxon>Bacillales</taxon>
        <taxon>Bacillaceae</taxon>
        <taxon>Alkalihalophilus</taxon>
    </lineage>
</organism>
<dbReference type="Gene3D" id="3.40.50.10960">
    <property type="match status" value="1"/>
</dbReference>
<dbReference type="InterPro" id="IPR034746">
    <property type="entry name" value="POTRA"/>
</dbReference>
<accession>A0AAJ2NN20</accession>
<reference evidence="10" key="1">
    <citation type="submission" date="2023-10" db="EMBL/GenBank/DDBJ databases">
        <title>Screening of Alkalihalophilus pseudofirmusBZ-TG-HK211 and Its Alleviation of Salt Stress on Rapeseed Growth.</title>
        <authorList>
            <person name="Zhao B."/>
            <person name="Guo T."/>
        </authorList>
    </citation>
    <scope>NUCLEOTIDE SEQUENCE</scope>
    <source>
        <strain evidence="10">BZ-TG-HK211</strain>
    </source>
</reference>
<feature type="domain" description="POTRA" evidence="9">
    <location>
        <begin position="50"/>
        <end position="118"/>
    </location>
</feature>
<evidence type="ECO:0000313" key="11">
    <source>
        <dbReference type="Proteomes" id="UP001285636"/>
    </source>
</evidence>
<dbReference type="InterPro" id="IPR050487">
    <property type="entry name" value="FtsQ_DivIB"/>
</dbReference>
<evidence type="ECO:0000256" key="1">
    <source>
        <dbReference type="ARBA" id="ARBA00004370"/>
    </source>
</evidence>
<evidence type="ECO:0000313" key="10">
    <source>
        <dbReference type="EMBL" id="MDV2885369.1"/>
    </source>
</evidence>
<protein>
    <recommendedName>
        <fullName evidence="8">Cell division protein DivIB</fullName>
    </recommendedName>
</protein>
<name>A0AAJ2NN20_ALKPS</name>
<dbReference type="InterPro" id="IPR013685">
    <property type="entry name" value="POTRA_FtsQ_type"/>
</dbReference>
<keyword evidence="6 8" id="KW-0472">Membrane</keyword>
<evidence type="ECO:0000259" key="9">
    <source>
        <dbReference type="PROSITE" id="PS51779"/>
    </source>
</evidence>
<dbReference type="PROSITE" id="PS51779">
    <property type="entry name" value="POTRA"/>
    <property type="match status" value="1"/>
</dbReference>
<sequence>MSNEKVVTINERIPSLKEQRKQRANRRLLFFLSLFFLLLLLMVYFQSPLSHIRTIEVEGNFLISDEQVIESSQLTTGTSMWNLDEEEIRNHLLIRPEIADVTISRKFPTTVVLNVHEHSRIGYLYSDGKYYPLLESGTFLSELPRHQFPADAPILIGWEQGEALTEFAQELINTPEQLIARMSEIFYSQTETESDEVIIHMNDGLEVHSTIKDFSSRMLPYPSIVRELDPSRKGILHMKMSPYFEDFDLEEEEDSEVESEG</sequence>